<gene>
    <name evidence="2" type="ORF">BpHYR1_010842</name>
</gene>
<organism evidence="2 3">
    <name type="scientific">Brachionus plicatilis</name>
    <name type="common">Marine rotifer</name>
    <name type="synonym">Brachionus muelleri</name>
    <dbReference type="NCBI Taxonomy" id="10195"/>
    <lineage>
        <taxon>Eukaryota</taxon>
        <taxon>Metazoa</taxon>
        <taxon>Spiralia</taxon>
        <taxon>Gnathifera</taxon>
        <taxon>Rotifera</taxon>
        <taxon>Eurotatoria</taxon>
        <taxon>Monogononta</taxon>
        <taxon>Pseudotrocha</taxon>
        <taxon>Ploima</taxon>
        <taxon>Brachionidae</taxon>
        <taxon>Brachionus</taxon>
    </lineage>
</organism>
<keyword evidence="3" id="KW-1185">Reference proteome</keyword>
<protein>
    <submittedName>
        <fullName evidence="2">Uncharacterized protein</fullName>
    </submittedName>
</protein>
<keyword evidence="1" id="KW-0812">Transmembrane</keyword>
<dbReference type="EMBL" id="REGN01002502">
    <property type="protein sequence ID" value="RNA27716.1"/>
    <property type="molecule type" value="Genomic_DNA"/>
</dbReference>
<dbReference type="AlphaFoldDB" id="A0A3M7RW22"/>
<keyword evidence="1" id="KW-0472">Membrane</keyword>
<accession>A0A3M7RW22</accession>
<comment type="caution">
    <text evidence="2">The sequence shown here is derived from an EMBL/GenBank/DDBJ whole genome shotgun (WGS) entry which is preliminary data.</text>
</comment>
<sequence length="200" mass="22912">MLTASSDKLTDEELRFLEMDRSKWRENGRGQDKPRLYNNHYYYYYSLNLLNFKSLWNVTELSAMFLFIFYLYLCFYLPPDLSSKPNYYSEWPSKKMEAGTLEQLLSSYGNVYGLASQGNFKIMKYSFSLHLIKLKRGLIKRPNSVCVGVVGLAVAHKASAALVQVVATLVAFETLGVPFEVGRHTQNVLIVNQIATAETY</sequence>
<name>A0A3M7RW22_BRAPC</name>
<dbReference type="Proteomes" id="UP000276133">
    <property type="component" value="Unassembled WGS sequence"/>
</dbReference>
<evidence type="ECO:0000313" key="2">
    <source>
        <dbReference type="EMBL" id="RNA27716.1"/>
    </source>
</evidence>
<feature type="transmembrane region" description="Helical" evidence="1">
    <location>
        <begin position="55"/>
        <end position="77"/>
    </location>
</feature>
<evidence type="ECO:0000256" key="1">
    <source>
        <dbReference type="SAM" id="Phobius"/>
    </source>
</evidence>
<reference evidence="2 3" key="1">
    <citation type="journal article" date="2018" name="Sci. Rep.">
        <title>Genomic signatures of local adaptation to the degree of environmental predictability in rotifers.</title>
        <authorList>
            <person name="Franch-Gras L."/>
            <person name="Hahn C."/>
            <person name="Garcia-Roger E.M."/>
            <person name="Carmona M.J."/>
            <person name="Serra M."/>
            <person name="Gomez A."/>
        </authorList>
    </citation>
    <scope>NUCLEOTIDE SEQUENCE [LARGE SCALE GENOMIC DNA]</scope>
    <source>
        <strain evidence="2">HYR1</strain>
    </source>
</reference>
<proteinExistence type="predicted"/>
<keyword evidence="1" id="KW-1133">Transmembrane helix</keyword>
<evidence type="ECO:0000313" key="3">
    <source>
        <dbReference type="Proteomes" id="UP000276133"/>
    </source>
</evidence>